<evidence type="ECO:0008006" key="5">
    <source>
        <dbReference type="Google" id="ProtNLM"/>
    </source>
</evidence>
<comment type="similarity">
    <text evidence="1">Belongs to the ustYa family.</text>
</comment>
<protein>
    <recommendedName>
        <fullName evidence="5">Tat pathway signal sequence</fullName>
    </recommendedName>
</protein>
<dbReference type="GO" id="GO:0043386">
    <property type="term" value="P:mycotoxin biosynthetic process"/>
    <property type="evidence" value="ECO:0007669"/>
    <property type="project" value="InterPro"/>
</dbReference>
<keyword evidence="2" id="KW-0472">Membrane</keyword>
<dbReference type="STRING" id="303698.A0A1V6TZC1"/>
<name>A0A1V6TZC1_9EURO</name>
<proteinExistence type="inferred from homology"/>
<comment type="caution">
    <text evidence="3">The sequence shown here is derived from an EMBL/GenBank/DDBJ whole genome shotgun (WGS) entry which is preliminary data.</text>
</comment>
<dbReference type="OrthoDB" id="3687641at2759"/>
<feature type="transmembrane region" description="Helical" evidence="2">
    <location>
        <begin position="44"/>
        <end position="65"/>
    </location>
</feature>
<organism evidence="3 4">
    <name type="scientific">Penicillium steckii</name>
    <dbReference type="NCBI Taxonomy" id="303698"/>
    <lineage>
        <taxon>Eukaryota</taxon>
        <taxon>Fungi</taxon>
        <taxon>Dikarya</taxon>
        <taxon>Ascomycota</taxon>
        <taxon>Pezizomycotina</taxon>
        <taxon>Eurotiomycetes</taxon>
        <taxon>Eurotiomycetidae</taxon>
        <taxon>Eurotiales</taxon>
        <taxon>Aspergillaceae</taxon>
        <taxon>Penicillium</taxon>
    </lineage>
</organism>
<dbReference type="AlphaFoldDB" id="A0A1V6TZC1"/>
<gene>
    <name evidence="3" type="ORF">PENSTE_c001G00306</name>
</gene>
<sequence>MFCDKSPDLQPPDYESTERLLAEEEGHIWTGDEDDDTCITTATIFLQFIALAMVFLVGTLFGFFWRGDLDGLCGPYVSRYSPLVDEVSVKYHLDSFDGAFLKENIFRQDASPDVDAAWDSLGVNYRGVRVSDTDAEKSGLASYQVKIKDRYGGGYPAKVEGFQHLHCLNVLRQSLYYNYDYYHSQGQGVFSTNDYIARRQVSYCLDVLRQQLMCTVDTGVVGQVWMYPENPEPYADMNTRHKCKNFDDIRQWAEDNQLPENPPDDFLQQPRPGDLIYKRMP</sequence>
<evidence type="ECO:0000256" key="1">
    <source>
        <dbReference type="ARBA" id="ARBA00035112"/>
    </source>
</evidence>
<dbReference type="Pfam" id="PF11807">
    <property type="entry name" value="UstYa"/>
    <property type="match status" value="1"/>
</dbReference>
<accession>A0A1V6TZC1</accession>
<dbReference type="Proteomes" id="UP000191285">
    <property type="component" value="Unassembled WGS sequence"/>
</dbReference>
<keyword evidence="2" id="KW-0812">Transmembrane</keyword>
<evidence type="ECO:0000256" key="2">
    <source>
        <dbReference type="SAM" id="Phobius"/>
    </source>
</evidence>
<reference evidence="4" key="1">
    <citation type="journal article" date="2017" name="Nat. Microbiol.">
        <title>Global analysis of biosynthetic gene clusters reveals vast potential of secondary metabolite production in Penicillium species.</title>
        <authorList>
            <person name="Nielsen J.C."/>
            <person name="Grijseels S."/>
            <person name="Prigent S."/>
            <person name="Ji B."/>
            <person name="Dainat J."/>
            <person name="Nielsen K.F."/>
            <person name="Frisvad J.C."/>
            <person name="Workman M."/>
            <person name="Nielsen J."/>
        </authorList>
    </citation>
    <scope>NUCLEOTIDE SEQUENCE [LARGE SCALE GENOMIC DNA]</scope>
    <source>
        <strain evidence="4">IBT 24891</strain>
    </source>
</reference>
<keyword evidence="4" id="KW-1185">Reference proteome</keyword>
<evidence type="ECO:0000313" key="4">
    <source>
        <dbReference type="Proteomes" id="UP000191285"/>
    </source>
</evidence>
<dbReference type="InterPro" id="IPR021765">
    <property type="entry name" value="UstYa-like"/>
</dbReference>
<keyword evidence="2" id="KW-1133">Transmembrane helix</keyword>
<dbReference type="PANTHER" id="PTHR33365:SF13">
    <property type="entry name" value="TAT PATHWAY SIGNAL SEQUENCE"/>
    <property type="match status" value="1"/>
</dbReference>
<dbReference type="EMBL" id="MLKD01000001">
    <property type="protein sequence ID" value="OQE31662.1"/>
    <property type="molecule type" value="Genomic_DNA"/>
</dbReference>
<evidence type="ECO:0000313" key="3">
    <source>
        <dbReference type="EMBL" id="OQE31662.1"/>
    </source>
</evidence>
<dbReference type="PANTHER" id="PTHR33365">
    <property type="entry name" value="YALI0B05434P"/>
    <property type="match status" value="1"/>
</dbReference>